<dbReference type="Pfam" id="PF02518">
    <property type="entry name" value="HATPase_c"/>
    <property type="match status" value="1"/>
</dbReference>
<dbReference type="OrthoDB" id="5384984at2"/>
<dbReference type="Gene3D" id="1.20.5.1930">
    <property type="match status" value="1"/>
</dbReference>
<dbReference type="GO" id="GO:0046983">
    <property type="term" value="F:protein dimerization activity"/>
    <property type="evidence" value="ECO:0007669"/>
    <property type="project" value="InterPro"/>
</dbReference>
<dbReference type="InterPro" id="IPR015943">
    <property type="entry name" value="WD40/YVTN_repeat-like_dom_sf"/>
</dbReference>
<keyword evidence="4" id="KW-0812">Transmembrane</keyword>
<accession>A0A540WKG4</accession>
<dbReference type="InterPro" id="IPR011110">
    <property type="entry name" value="Reg_prop"/>
</dbReference>
<keyword evidence="7" id="KW-1185">Reference proteome</keyword>
<keyword evidence="1" id="KW-0808">Transferase</keyword>
<dbReference type="CDD" id="cd16917">
    <property type="entry name" value="HATPase_UhpB-NarQ-NarX-like"/>
    <property type="match status" value="1"/>
</dbReference>
<dbReference type="GO" id="GO:0000155">
    <property type="term" value="F:phosphorelay sensor kinase activity"/>
    <property type="evidence" value="ECO:0007669"/>
    <property type="project" value="InterPro"/>
</dbReference>
<keyword evidence="3" id="KW-0902">Two-component regulatory system</keyword>
<keyword evidence="4" id="KW-1133">Transmembrane helix</keyword>
<evidence type="ECO:0000313" key="7">
    <source>
        <dbReference type="Proteomes" id="UP000315369"/>
    </source>
</evidence>
<feature type="transmembrane region" description="Helical" evidence="4">
    <location>
        <begin position="786"/>
        <end position="808"/>
    </location>
</feature>
<evidence type="ECO:0000256" key="1">
    <source>
        <dbReference type="ARBA" id="ARBA00022679"/>
    </source>
</evidence>
<dbReference type="InterPro" id="IPR036890">
    <property type="entry name" value="HATPase_C_sf"/>
</dbReference>
<dbReference type="PANTHER" id="PTHR24421">
    <property type="entry name" value="NITRATE/NITRITE SENSOR PROTEIN NARX-RELATED"/>
    <property type="match status" value="1"/>
</dbReference>
<dbReference type="InterPro" id="IPR013783">
    <property type="entry name" value="Ig-like_fold"/>
</dbReference>
<keyword evidence="4" id="KW-0472">Membrane</keyword>
<organism evidence="6 7">
    <name type="scientific">Myxococcus llanfairpwllgwyngyllgogerychwyrndrobwllllantysiliogogogochensis</name>
    <dbReference type="NCBI Taxonomy" id="2590453"/>
    <lineage>
        <taxon>Bacteria</taxon>
        <taxon>Pseudomonadati</taxon>
        <taxon>Myxococcota</taxon>
        <taxon>Myxococcia</taxon>
        <taxon>Myxococcales</taxon>
        <taxon>Cystobacterineae</taxon>
        <taxon>Myxococcaceae</taxon>
        <taxon>Myxococcus</taxon>
    </lineage>
</organism>
<dbReference type="PANTHER" id="PTHR24421:SF62">
    <property type="entry name" value="SENSORY TRANSDUCTION HISTIDINE KINASE"/>
    <property type="match status" value="1"/>
</dbReference>
<dbReference type="Gene3D" id="2.60.40.10">
    <property type="entry name" value="Immunoglobulins"/>
    <property type="match status" value="1"/>
</dbReference>
<dbReference type="Pfam" id="PF07495">
    <property type="entry name" value="Y_Y_Y"/>
    <property type="match status" value="1"/>
</dbReference>
<proteinExistence type="predicted"/>
<dbReference type="InterPro" id="IPR003594">
    <property type="entry name" value="HATPase_dom"/>
</dbReference>
<dbReference type="GO" id="GO:0016020">
    <property type="term" value="C:membrane"/>
    <property type="evidence" value="ECO:0007669"/>
    <property type="project" value="InterPro"/>
</dbReference>
<reference evidence="6 7" key="1">
    <citation type="submission" date="2019-06" db="EMBL/GenBank/DDBJ databases">
        <authorList>
            <person name="Livingstone P."/>
            <person name="Whitworth D."/>
        </authorList>
    </citation>
    <scope>NUCLEOTIDE SEQUENCE [LARGE SCALE GENOMIC DNA]</scope>
    <source>
        <strain evidence="6 7">AM401</strain>
    </source>
</reference>
<comment type="caution">
    <text evidence="6">The sequence shown here is derived from an EMBL/GenBank/DDBJ whole genome shotgun (WGS) entry which is preliminary data.</text>
</comment>
<dbReference type="InterPro" id="IPR050482">
    <property type="entry name" value="Sensor_HK_TwoCompSys"/>
</dbReference>
<dbReference type="InterPro" id="IPR011712">
    <property type="entry name" value="Sig_transdc_His_kin_sub3_dim/P"/>
</dbReference>
<gene>
    <name evidence="6" type="ORF">FJV41_44160</name>
</gene>
<evidence type="ECO:0000256" key="4">
    <source>
        <dbReference type="SAM" id="Phobius"/>
    </source>
</evidence>
<dbReference type="SUPFAM" id="SSF55874">
    <property type="entry name" value="ATPase domain of HSP90 chaperone/DNA topoisomerase II/histidine kinase"/>
    <property type="match status" value="1"/>
</dbReference>
<dbReference type="Pfam" id="PF07730">
    <property type="entry name" value="HisKA_3"/>
    <property type="match status" value="1"/>
</dbReference>
<dbReference type="Pfam" id="PF07494">
    <property type="entry name" value="Reg_prop"/>
    <property type="match status" value="1"/>
</dbReference>
<protein>
    <recommendedName>
        <fullName evidence="5">Histidine kinase/HSP90-like ATPase domain-containing protein</fullName>
    </recommendedName>
</protein>
<dbReference type="AlphaFoldDB" id="A0A540WKG4"/>
<name>A0A540WKG4_9BACT</name>
<dbReference type="SUPFAM" id="SSF63829">
    <property type="entry name" value="Calcium-dependent phosphotriesterase"/>
    <property type="match status" value="2"/>
</dbReference>
<dbReference type="SMART" id="SM00387">
    <property type="entry name" value="HATPase_c"/>
    <property type="match status" value="1"/>
</dbReference>
<dbReference type="Proteomes" id="UP000315369">
    <property type="component" value="Unassembled WGS sequence"/>
</dbReference>
<dbReference type="Gene3D" id="3.30.565.10">
    <property type="entry name" value="Histidine kinase-like ATPase, C-terminal domain"/>
    <property type="match status" value="1"/>
</dbReference>
<dbReference type="EMBL" id="VIFM01000336">
    <property type="protein sequence ID" value="TQF09519.1"/>
    <property type="molecule type" value="Genomic_DNA"/>
</dbReference>
<evidence type="ECO:0000313" key="6">
    <source>
        <dbReference type="EMBL" id="TQF09519.1"/>
    </source>
</evidence>
<evidence type="ECO:0000259" key="5">
    <source>
        <dbReference type="SMART" id="SM00387"/>
    </source>
</evidence>
<feature type="domain" description="Histidine kinase/HSP90-like ATPase" evidence="5">
    <location>
        <begin position="927"/>
        <end position="1024"/>
    </location>
</feature>
<sequence>MVAREMCVRTWQGRGRAIRCLGGSRSRMGLMYGLLLALVLGGPGIASAEPPARMTTLRDFHHTAWTQKDGAPSGIWAMAQTVDGWLWLGTASGLYRFDGVRFERQDVLPVDSTASRSISVLQATTNGDLWVAYSFGGASVRKASGEILHFFPGGLPQGSPVESFEEDGDGRPWAITPQGLYVFEQGAWSPGDLGWGLARIYWNALTRDRSGGLWVTGDGGTYVLRPGARRFERVETPGLTLWGMWLVHDGTFWKADDQGFSPLRGPGLPEPSGSAPVSPFQGATSQDTLFDRDGAMWLCGCVNAGICRDAKPSAVGKPFQRRVVTGDVFGARDGLSSDAAMTLLEDREGNIWVGSQLGLDRFRRNDVTAVRFPTHVNYFALIADRDGGMWTGSATRLKTLDKWWRLDAEPVLVPGIEGEITATALDTDGSLLLGGSEGFWRFNLGRIESLSRPEKEHEQRIQAIVRDAAGKLWVSFRASTVYRLDGDTWTPKGGIAALPDLPPARAVLDGQGRVWFGYSANQLAIMEGPRVRTFTEAHGLRTGTVTAILPGETTLVGGALGLAAFDGERFQPLQATRPEALTGITGLLETKDGTLWLNGHAGGVRIAAEDLRRALKDSAYPMPVELFDMNDGMPGGAQQVRPLPTLVEGGDGRLWFAAANGLGWIDPSHIQRNSVAPPVVIRSVATGDATYASAPTLHLPPRTRELRIAYSALALGMPERVVFRYRLHGVDDGWKDAGQRREATYTNLGPGPYRFQVMAANEDGVWNEQGATLDFEIEPTFFQTGAFIALCVLGTLVALWLLYALRLWQVTRRLRMRLEERHAERERIARELHDTLLQGIQALVLNVHVVTSRLPAGEMRLGLQSALDRADDMLTEGRDRVSALRDTRQGQDDLAAAFTSLMRDFDEREGPQLRMVVKGAARTLEPLVADELYRIGREAIGNAFVHSRAREVEVSLLFEPPELRLCVRDDGSGIDSATLDQGGRAGHWGLRGMRERAAKVGGRLDIVSREGAGTEIVVAVRADRAYLRHPLEGWRRLLRPWSGRR</sequence>
<dbReference type="InterPro" id="IPR011123">
    <property type="entry name" value="Y_Y_Y"/>
</dbReference>
<evidence type="ECO:0000256" key="3">
    <source>
        <dbReference type="ARBA" id="ARBA00023012"/>
    </source>
</evidence>
<keyword evidence="2" id="KW-0418">Kinase</keyword>
<evidence type="ECO:0000256" key="2">
    <source>
        <dbReference type="ARBA" id="ARBA00022777"/>
    </source>
</evidence>
<dbReference type="Gene3D" id="2.130.10.10">
    <property type="entry name" value="YVTN repeat-like/Quinoprotein amine dehydrogenase"/>
    <property type="match status" value="3"/>
</dbReference>